<feature type="region of interest" description="Disordered" evidence="4">
    <location>
        <begin position="1000"/>
        <end position="1068"/>
    </location>
</feature>
<feature type="region of interest" description="Disordered" evidence="4">
    <location>
        <begin position="1088"/>
        <end position="1124"/>
    </location>
</feature>
<dbReference type="PANTHER" id="PTHR10502">
    <property type="entry name" value="ANNEXIN"/>
    <property type="match status" value="1"/>
</dbReference>
<accession>A0ABM4CHY2</accession>
<feature type="compositionally biased region" description="Acidic residues" evidence="4">
    <location>
        <begin position="1004"/>
        <end position="1023"/>
    </location>
</feature>
<keyword evidence="2" id="KW-0677">Repeat</keyword>
<keyword evidence="5" id="KW-1185">Reference proteome</keyword>
<gene>
    <name evidence="6" type="primary">LOC101238969</name>
</gene>
<dbReference type="Gene3D" id="1.10.220.10">
    <property type="entry name" value="Annexin"/>
    <property type="match status" value="7"/>
</dbReference>
<dbReference type="SUPFAM" id="SSF47874">
    <property type="entry name" value="Annexin"/>
    <property type="match status" value="2"/>
</dbReference>
<feature type="compositionally biased region" description="Basic and acidic residues" evidence="4">
    <location>
        <begin position="1035"/>
        <end position="1051"/>
    </location>
</feature>
<dbReference type="RefSeq" id="XP_065661345.1">
    <property type="nucleotide sequence ID" value="XM_065805273.1"/>
</dbReference>
<reference evidence="6" key="1">
    <citation type="submission" date="2025-08" db="UniProtKB">
        <authorList>
            <consortium name="RefSeq"/>
        </authorList>
    </citation>
    <scope>IDENTIFICATION</scope>
</reference>
<dbReference type="PRINTS" id="PR00196">
    <property type="entry name" value="ANNEXIN"/>
</dbReference>
<comment type="similarity">
    <text evidence="1">Belongs to the annexin family.</text>
</comment>
<proteinExistence type="inferred from homology"/>
<dbReference type="SMART" id="SM00335">
    <property type="entry name" value="ANX"/>
    <property type="match status" value="5"/>
</dbReference>
<keyword evidence="3" id="KW-0041">Annexin</keyword>
<evidence type="ECO:0000256" key="1">
    <source>
        <dbReference type="ARBA" id="ARBA00007831"/>
    </source>
</evidence>
<organism evidence="5 6">
    <name type="scientific">Hydra vulgaris</name>
    <name type="common">Hydra</name>
    <name type="synonym">Hydra attenuata</name>
    <dbReference type="NCBI Taxonomy" id="6087"/>
    <lineage>
        <taxon>Eukaryota</taxon>
        <taxon>Metazoa</taxon>
        <taxon>Cnidaria</taxon>
        <taxon>Hydrozoa</taxon>
        <taxon>Hydroidolina</taxon>
        <taxon>Anthoathecata</taxon>
        <taxon>Aplanulata</taxon>
        <taxon>Hydridae</taxon>
        <taxon>Hydra</taxon>
    </lineage>
</organism>
<sequence>MSSMRTKYAPLVPSSILLDKRWKEHDYLLHLYRLRALRGDHVLRPNLNNIYGNPSKKVRDVQSAKLNSTTQTVYLTNNNVISKRPHTAKYDLTDDFDVPPLKQRWIKSSTGSRQSNHKANVQESSNSETHLNFEKKSLWADSNFTDSRVIPIKQYELNEKKDEHSFSERPRKQFQSIYQLTNQKDLFNERSTSSYSFVNAFNSQLNSKKKTITAKYDLNGHLINRKPNAVISKLRPVKSDYSVASMKKHFEKQQYIRNVIHRNGFLHNSKQVQSKLNQKYKDDYSDVFESEVDEISLLSSSSSSMEKIPQIKSLPPSPSPEPPSRELTPLYIEPRFASMRTPTPPAMVLNKRPTPPVFVPPSHIIKIVKDAEFMDSDSELSPDTDKDSNFVVFAKEGQPGMFKRTDSGKVVKVKSIFNKHKKRRTRRSSKNFEGSSKLKDIVYIKYNTDDSTTSEEDNSKDRKLSSRKQSFLLSKQHSFEVQSNEQPSFLAFKQHSFEIQTSDEISEASSESEDVQSENENTQKLKRKTQISRLSNNEIDSNDDKEIKVSNEIHKNELNGRKMSFYAIEAQDDILNSQVEFDAKLIHESGSDVDEFGRRGTRDRPSSSIYHNLPPLHPDIVLDDDDVNKCKVRLMRNTVNIHEALAKNRYCDLEEVCEIIIMNNNDNRRWLRKMYRDEYLQSLLVDLRKSLPANVAGVISNMMIPACEYDAMCLWDALKGMHKDPEVVIEILITRSNEELEKIRKVYELRYNEELLDHIEDETTGVFQKILMKLATGQRDNQYEWTKEDAAKEARALSALLDAGGDYLDKKIRDVFCRYPFPLLHAILIEYTKFRDHDIELDIVKMLKGNFCRCVLAIIQFIQNPPNYFVQKIHKSHYGAVDDDRTLCRIIVSRAENDLAMIKQLFFLRFGIEMFDYIAQVCHSPIKGLVLRLIANLFSYEEKEKRKSEIMPPFWIEDGSITLDQRLSFPDVIKIILQKTKIVNKFVKILIAKRERMRLKENEVETSDSGEETENMKDEESDAENVAADVDSEEEERREAQEAQRQLRDGLKNMSLGENESNSEGDHKSVFQSISFGPASRGILKKVESEAEANENPERIETQDLQNHSSPGHKAGNVNGPVIDPTFISREQRRGLRKPRKFRGTVKGMPMNNFDALKDAQAIGKSMLQKNRNTEKILQFLTSRNNAQRQLIIREFFRRYRRDLVDDIRMLVPQHEDIVLALLLSSQIYDAASIYSALKNEDLTIKIDVLIEILCTRQNDEIAIIKRAFNGIFNLSLQEEIEKITCGHFKKLMCTIVECQRDENDEVDYALANKDSQTLYETILRRPTNHEFFIELFATRSLPHIDLVCDLLSEMMDMDILERLDEVIQGIFLEAITAIICNIRDPPMFFSERIYRSISYLPCNYSMLIRCIVSRSEIDLQIIKAVYRRTYGTSIYSMVDQADDLKSRKILLDIVKK</sequence>
<feature type="compositionally biased region" description="Acidic residues" evidence="4">
    <location>
        <begin position="504"/>
        <end position="517"/>
    </location>
</feature>
<dbReference type="PANTHER" id="PTHR10502:SF102">
    <property type="entry name" value="ANNEXIN B11"/>
    <property type="match status" value="1"/>
</dbReference>
<name>A0ABM4CHY2_HYDVU</name>
<dbReference type="PROSITE" id="PS51897">
    <property type="entry name" value="ANNEXIN_2"/>
    <property type="match status" value="3"/>
</dbReference>
<evidence type="ECO:0000256" key="2">
    <source>
        <dbReference type="ARBA" id="ARBA00022737"/>
    </source>
</evidence>
<protein>
    <submittedName>
        <fullName evidence="6">Uncharacterized protein LOC101238969 isoform X4</fullName>
    </submittedName>
</protein>
<dbReference type="Proteomes" id="UP001652625">
    <property type="component" value="Chromosome 09"/>
</dbReference>
<feature type="region of interest" description="Disordered" evidence="4">
    <location>
        <begin position="502"/>
        <end position="530"/>
    </location>
</feature>
<evidence type="ECO:0000256" key="4">
    <source>
        <dbReference type="SAM" id="MobiDB-lite"/>
    </source>
</evidence>
<dbReference type="Pfam" id="PF00191">
    <property type="entry name" value="Annexin"/>
    <property type="match status" value="4"/>
</dbReference>
<evidence type="ECO:0000313" key="5">
    <source>
        <dbReference type="Proteomes" id="UP001652625"/>
    </source>
</evidence>
<feature type="region of interest" description="Disordered" evidence="4">
    <location>
        <begin position="107"/>
        <end position="129"/>
    </location>
</feature>
<evidence type="ECO:0000256" key="3">
    <source>
        <dbReference type="ARBA" id="ARBA00023216"/>
    </source>
</evidence>
<dbReference type="InterPro" id="IPR037104">
    <property type="entry name" value="Annexin_sf"/>
</dbReference>
<evidence type="ECO:0000313" key="6">
    <source>
        <dbReference type="RefSeq" id="XP_065661345.1"/>
    </source>
</evidence>
<dbReference type="GeneID" id="101238969"/>
<dbReference type="InterPro" id="IPR001464">
    <property type="entry name" value="Annexin"/>
</dbReference>
<dbReference type="InterPro" id="IPR018502">
    <property type="entry name" value="Annexin_repeat"/>
</dbReference>
<feature type="region of interest" description="Disordered" evidence="4">
    <location>
        <begin position="306"/>
        <end position="326"/>
    </location>
</feature>